<dbReference type="InterPro" id="IPR008271">
    <property type="entry name" value="Ser/Thr_kinase_AS"/>
</dbReference>
<dbReference type="InterPro" id="IPR000719">
    <property type="entry name" value="Prot_kinase_dom"/>
</dbReference>
<evidence type="ECO:0000256" key="2">
    <source>
        <dbReference type="ARBA" id="ARBA00022527"/>
    </source>
</evidence>
<keyword evidence="5 10" id="KW-0418">Kinase</keyword>
<dbReference type="CDD" id="cd14014">
    <property type="entry name" value="STKc_PknB_like"/>
    <property type="match status" value="1"/>
</dbReference>
<reference evidence="10 11" key="1">
    <citation type="submission" date="2020-08" db="EMBL/GenBank/DDBJ databases">
        <title>Sequencing the genomes of 1000 actinobacteria strains.</title>
        <authorList>
            <person name="Klenk H.-P."/>
        </authorList>
    </citation>
    <scope>NUCLEOTIDE SEQUENCE [LARGE SCALE GENOMIC DNA]</scope>
    <source>
        <strain evidence="10 11">DSM 43851</strain>
    </source>
</reference>
<dbReference type="PANTHER" id="PTHR43289">
    <property type="entry name" value="MITOGEN-ACTIVATED PROTEIN KINASE KINASE KINASE 20-RELATED"/>
    <property type="match status" value="1"/>
</dbReference>
<dbReference type="SMART" id="SM00220">
    <property type="entry name" value="S_TKc"/>
    <property type="match status" value="1"/>
</dbReference>
<evidence type="ECO:0000256" key="8">
    <source>
        <dbReference type="SAM" id="Phobius"/>
    </source>
</evidence>
<dbReference type="InterPro" id="IPR017441">
    <property type="entry name" value="Protein_kinase_ATP_BS"/>
</dbReference>
<dbReference type="PROSITE" id="PS00107">
    <property type="entry name" value="PROTEIN_KINASE_ATP"/>
    <property type="match status" value="1"/>
</dbReference>
<dbReference type="Gene3D" id="1.10.510.10">
    <property type="entry name" value="Transferase(Phosphotransferase) domain 1"/>
    <property type="match status" value="1"/>
</dbReference>
<sequence length="364" mass="38705">MTLPEVPGYELGQQLGQGGMGTVYAARSTSDGSEWAVKVVPASRGVRLRAEADRVDHPGVVPVVAHGSHDGVVWFAMPLVHGSDLRERVPLPPAEAADVLGQVAAAVTAVHDAGLVHRDIKPANVLLDGSHALVTDFGIAAPLPDAGTESADLSWTSTDEPDMTGTLAYMPPEQWRGDPPTVRGDVYALGATLFTAITGRLPYEQRSLPELAYAVTAEPPPRTGGPFDGVIAVAMAKDPADRYPSAAAFADAVRRAAAGEKIRVPRSPNRRLLAAAGLLVLLVLAAALLWWPRDSDAQVVTRLVCAQDNHMSLRDSPAGKVQRHLQHGDRVVIDRSRDQGAWSFVHTDNGDSGWVLNQYLGDSC</sequence>
<evidence type="ECO:0000256" key="3">
    <source>
        <dbReference type="ARBA" id="ARBA00022679"/>
    </source>
</evidence>
<keyword evidence="6 7" id="KW-0067">ATP-binding</keyword>
<organism evidence="10 11">
    <name type="scientific">Kutzneria kofuensis</name>
    <dbReference type="NCBI Taxonomy" id="103725"/>
    <lineage>
        <taxon>Bacteria</taxon>
        <taxon>Bacillati</taxon>
        <taxon>Actinomycetota</taxon>
        <taxon>Actinomycetes</taxon>
        <taxon>Pseudonocardiales</taxon>
        <taxon>Pseudonocardiaceae</taxon>
        <taxon>Kutzneria</taxon>
    </lineage>
</organism>
<feature type="domain" description="Protein kinase" evidence="9">
    <location>
        <begin position="9"/>
        <end position="254"/>
    </location>
</feature>
<evidence type="ECO:0000313" key="11">
    <source>
        <dbReference type="Proteomes" id="UP000585638"/>
    </source>
</evidence>
<dbReference type="Gene3D" id="3.30.200.20">
    <property type="entry name" value="Phosphorylase Kinase, domain 1"/>
    <property type="match status" value="1"/>
</dbReference>
<keyword evidence="2 10" id="KW-0723">Serine/threonine-protein kinase</keyword>
<proteinExistence type="predicted"/>
<evidence type="ECO:0000313" key="10">
    <source>
        <dbReference type="EMBL" id="MBB5896105.1"/>
    </source>
</evidence>
<dbReference type="Pfam" id="PF00069">
    <property type="entry name" value="Pkinase"/>
    <property type="match status" value="1"/>
</dbReference>
<keyword evidence="4 7" id="KW-0547">Nucleotide-binding</keyword>
<evidence type="ECO:0000256" key="7">
    <source>
        <dbReference type="PROSITE-ProRule" id="PRU10141"/>
    </source>
</evidence>
<feature type="binding site" evidence="7">
    <location>
        <position position="38"/>
    </location>
    <ligand>
        <name>ATP</name>
        <dbReference type="ChEBI" id="CHEBI:30616"/>
    </ligand>
</feature>
<dbReference type="GO" id="GO:0005524">
    <property type="term" value="F:ATP binding"/>
    <property type="evidence" value="ECO:0007669"/>
    <property type="project" value="UniProtKB-UniRule"/>
</dbReference>
<evidence type="ECO:0000256" key="6">
    <source>
        <dbReference type="ARBA" id="ARBA00022840"/>
    </source>
</evidence>
<dbReference type="EMBL" id="JACHIR010000001">
    <property type="protein sequence ID" value="MBB5896105.1"/>
    <property type="molecule type" value="Genomic_DNA"/>
</dbReference>
<keyword evidence="3" id="KW-0808">Transferase</keyword>
<evidence type="ECO:0000259" key="9">
    <source>
        <dbReference type="PROSITE" id="PS50011"/>
    </source>
</evidence>
<dbReference type="PANTHER" id="PTHR43289:SF6">
    <property type="entry name" value="SERINE_THREONINE-PROTEIN KINASE NEKL-3"/>
    <property type="match status" value="1"/>
</dbReference>
<accession>A0A7W9NKJ7</accession>
<dbReference type="InterPro" id="IPR011009">
    <property type="entry name" value="Kinase-like_dom_sf"/>
</dbReference>
<keyword evidence="8" id="KW-0472">Membrane</keyword>
<dbReference type="AlphaFoldDB" id="A0A7W9NKJ7"/>
<evidence type="ECO:0000256" key="5">
    <source>
        <dbReference type="ARBA" id="ARBA00022777"/>
    </source>
</evidence>
<dbReference type="Proteomes" id="UP000585638">
    <property type="component" value="Unassembled WGS sequence"/>
</dbReference>
<dbReference type="GO" id="GO:0004674">
    <property type="term" value="F:protein serine/threonine kinase activity"/>
    <property type="evidence" value="ECO:0007669"/>
    <property type="project" value="UniProtKB-KW"/>
</dbReference>
<evidence type="ECO:0000256" key="1">
    <source>
        <dbReference type="ARBA" id="ARBA00012513"/>
    </source>
</evidence>
<feature type="transmembrane region" description="Helical" evidence="8">
    <location>
        <begin position="272"/>
        <end position="291"/>
    </location>
</feature>
<keyword evidence="8" id="KW-0812">Transmembrane</keyword>
<name>A0A7W9NKJ7_9PSEU</name>
<dbReference type="PROSITE" id="PS00108">
    <property type="entry name" value="PROTEIN_KINASE_ST"/>
    <property type="match status" value="1"/>
</dbReference>
<keyword evidence="11" id="KW-1185">Reference proteome</keyword>
<dbReference type="PROSITE" id="PS50011">
    <property type="entry name" value="PROTEIN_KINASE_DOM"/>
    <property type="match status" value="1"/>
</dbReference>
<comment type="caution">
    <text evidence="10">The sequence shown here is derived from an EMBL/GenBank/DDBJ whole genome shotgun (WGS) entry which is preliminary data.</text>
</comment>
<keyword evidence="8" id="KW-1133">Transmembrane helix</keyword>
<dbReference type="SUPFAM" id="SSF56112">
    <property type="entry name" value="Protein kinase-like (PK-like)"/>
    <property type="match status" value="1"/>
</dbReference>
<gene>
    <name evidence="10" type="ORF">BJ998_007301</name>
</gene>
<dbReference type="RefSeq" id="WP_184867813.1">
    <property type="nucleotide sequence ID" value="NZ_BAAAWY010000035.1"/>
</dbReference>
<evidence type="ECO:0000256" key="4">
    <source>
        <dbReference type="ARBA" id="ARBA00022741"/>
    </source>
</evidence>
<dbReference type="EC" id="2.7.11.1" evidence="1"/>
<protein>
    <recommendedName>
        <fullName evidence="1">non-specific serine/threonine protein kinase</fullName>
        <ecNumber evidence="1">2.7.11.1</ecNumber>
    </recommendedName>
</protein>